<evidence type="ECO:0000256" key="1">
    <source>
        <dbReference type="SAM" id="Phobius"/>
    </source>
</evidence>
<sequence>MKKSRKVLIYVLTVIISFLTIPEIVLRTVSGETLVMLSRFTSLGGLFSPFLSVMIFIGLASILVAIIGVYVVSKIYQGATRVKDK</sequence>
<keyword evidence="1" id="KW-1133">Transmembrane helix</keyword>
<dbReference type="KEGG" id="kin:AB182_29000"/>
<evidence type="ECO:0000313" key="2">
    <source>
        <dbReference type="EMBL" id="AKL15454.1"/>
    </source>
</evidence>
<reference evidence="2 3" key="1">
    <citation type="submission" date="2015-06" db="EMBL/GenBank/DDBJ databases">
        <title>Rapid spread of a carbapenem resistance gene driven by multiple levels of genetic mobility.</title>
        <authorList>
            <person name="Sheppard A.E."/>
            <person name="Stoesser N."/>
            <person name="Wilson D."/>
            <person name="Sebra R."/>
            <person name="Kasarskis A."/>
            <person name="Anson L."/>
            <person name="Giess A."/>
            <person name="Pankhurst L."/>
            <person name="Vaughan A."/>
            <person name="Grim C.J."/>
            <person name="Cox H."/>
            <person name="Yeh A."/>
            <person name="Sifri C.D."/>
            <person name="Walker S."/>
            <person name="Peto T.E."/>
            <person name="Crook D.W."/>
            <person name="Mathers A.J."/>
        </authorList>
    </citation>
    <scope>NUCLEOTIDE SEQUENCE [LARGE SCALE GENOMIC DNA]</scope>
    <source>
        <strain evidence="2 3">CAV1151</strain>
    </source>
</reference>
<feature type="transmembrane region" description="Helical" evidence="1">
    <location>
        <begin position="7"/>
        <end position="26"/>
    </location>
</feature>
<accession>A0AAC8TQB7</accession>
<keyword evidence="1" id="KW-0472">Membrane</keyword>
<evidence type="ECO:0000313" key="3">
    <source>
        <dbReference type="Proteomes" id="UP000035479"/>
    </source>
</evidence>
<dbReference type="AlphaFoldDB" id="A0AAC8TQB7"/>
<keyword evidence="1" id="KW-0812">Transmembrane</keyword>
<dbReference type="EMBL" id="CP011602">
    <property type="protein sequence ID" value="AKL15454.1"/>
    <property type="molecule type" value="Genomic_DNA"/>
</dbReference>
<name>A0AAC8TQB7_9ENTR</name>
<proteinExistence type="predicted"/>
<protein>
    <submittedName>
        <fullName evidence="2">Membrane protein</fullName>
    </submittedName>
</protein>
<organism evidence="2 3">
    <name type="scientific">Phytobacter ursingii</name>
    <dbReference type="NCBI Taxonomy" id="1972431"/>
    <lineage>
        <taxon>Bacteria</taxon>
        <taxon>Pseudomonadati</taxon>
        <taxon>Pseudomonadota</taxon>
        <taxon>Gammaproteobacteria</taxon>
        <taxon>Enterobacterales</taxon>
        <taxon>Enterobacteriaceae</taxon>
        <taxon>Phytobacter</taxon>
    </lineage>
</organism>
<dbReference type="Proteomes" id="UP000035479">
    <property type="component" value="Chromosome"/>
</dbReference>
<gene>
    <name evidence="2" type="ORF">AB182_29000</name>
</gene>
<feature type="transmembrane region" description="Helical" evidence="1">
    <location>
        <begin position="46"/>
        <end position="72"/>
    </location>
</feature>